<dbReference type="InterPro" id="IPR006059">
    <property type="entry name" value="SBP"/>
</dbReference>
<comment type="similarity">
    <text evidence="1">Belongs to the bacterial solute-binding protein 1 family.</text>
</comment>
<evidence type="ECO:0000256" key="4">
    <source>
        <dbReference type="SAM" id="SignalP"/>
    </source>
</evidence>
<evidence type="ECO:0000256" key="3">
    <source>
        <dbReference type="ARBA" id="ARBA00022729"/>
    </source>
</evidence>
<dbReference type="GO" id="GO:0015768">
    <property type="term" value="P:maltose transport"/>
    <property type="evidence" value="ECO:0007669"/>
    <property type="project" value="TreeGrafter"/>
</dbReference>
<dbReference type="Proteomes" id="UP000530928">
    <property type="component" value="Unassembled WGS sequence"/>
</dbReference>
<dbReference type="PANTHER" id="PTHR30061">
    <property type="entry name" value="MALTOSE-BINDING PERIPLASMIC PROTEIN"/>
    <property type="match status" value="1"/>
</dbReference>
<dbReference type="EMBL" id="JACDUR010000011">
    <property type="protein sequence ID" value="MBA2897345.1"/>
    <property type="molecule type" value="Genomic_DNA"/>
</dbReference>
<dbReference type="GO" id="GO:0055052">
    <property type="term" value="C:ATP-binding cassette (ABC) transporter complex, substrate-binding subunit-containing"/>
    <property type="evidence" value="ECO:0007669"/>
    <property type="project" value="TreeGrafter"/>
</dbReference>
<dbReference type="PANTHER" id="PTHR30061:SF50">
    <property type="entry name" value="MALTOSE_MALTODEXTRIN-BINDING PERIPLASMIC PROTEIN"/>
    <property type="match status" value="1"/>
</dbReference>
<keyword evidence="6" id="KW-1185">Reference proteome</keyword>
<dbReference type="SUPFAM" id="SSF53850">
    <property type="entry name" value="Periplasmic binding protein-like II"/>
    <property type="match status" value="1"/>
</dbReference>
<feature type="signal peptide" evidence="4">
    <location>
        <begin position="1"/>
        <end position="22"/>
    </location>
</feature>
<comment type="caution">
    <text evidence="5">The sequence shown here is derived from an EMBL/GenBank/DDBJ whole genome shotgun (WGS) entry which is preliminary data.</text>
</comment>
<dbReference type="AlphaFoldDB" id="A0A7W0CU99"/>
<evidence type="ECO:0000256" key="1">
    <source>
        <dbReference type="ARBA" id="ARBA00008520"/>
    </source>
</evidence>
<gene>
    <name evidence="5" type="ORF">HNR30_008743</name>
</gene>
<evidence type="ECO:0000313" key="5">
    <source>
        <dbReference type="EMBL" id="MBA2897345.1"/>
    </source>
</evidence>
<dbReference type="CDD" id="cd14750">
    <property type="entry name" value="PBP2_TMBP"/>
    <property type="match status" value="1"/>
</dbReference>
<organism evidence="5 6">
    <name type="scientific">Nonomuraea soli</name>
    <dbReference type="NCBI Taxonomy" id="1032476"/>
    <lineage>
        <taxon>Bacteria</taxon>
        <taxon>Bacillati</taxon>
        <taxon>Actinomycetota</taxon>
        <taxon>Actinomycetes</taxon>
        <taxon>Streptosporangiales</taxon>
        <taxon>Streptosporangiaceae</taxon>
        <taxon>Nonomuraea</taxon>
    </lineage>
</organism>
<dbReference type="GO" id="GO:0042956">
    <property type="term" value="P:maltodextrin transmembrane transport"/>
    <property type="evidence" value="ECO:0007669"/>
    <property type="project" value="TreeGrafter"/>
</dbReference>
<dbReference type="GO" id="GO:1901982">
    <property type="term" value="F:maltose binding"/>
    <property type="evidence" value="ECO:0007669"/>
    <property type="project" value="TreeGrafter"/>
</dbReference>
<feature type="chain" id="PRO_5030946407" evidence="4">
    <location>
        <begin position="23"/>
        <end position="412"/>
    </location>
</feature>
<keyword evidence="2" id="KW-0813">Transport</keyword>
<reference evidence="5 6" key="1">
    <citation type="submission" date="2020-07" db="EMBL/GenBank/DDBJ databases">
        <title>Genomic Encyclopedia of Type Strains, Phase IV (KMG-IV): sequencing the most valuable type-strain genomes for metagenomic binning, comparative biology and taxonomic classification.</title>
        <authorList>
            <person name="Goeker M."/>
        </authorList>
    </citation>
    <scope>NUCLEOTIDE SEQUENCE [LARGE SCALE GENOMIC DNA]</scope>
    <source>
        <strain evidence="5 6">DSM 45533</strain>
    </source>
</reference>
<keyword evidence="5" id="KW-0762">Sugar transport</keyword>
<dbReference type="Pfam" id="PF01547">
    <property type="entry name" value="SBP_bac_1"/>
    <property type="match status" value="1"/>
</dbReference>
<sequence>MSRCLKGVLVAAALLPAACSSGGDSGIPEINFYNSPQQNIKAIAERCTKLADGRYKIVVNILPRDADGQREQLVRRLAAADPGLDVLALDVTWTAELAEAGWIREWTGENAKKAIEGTLKMPLDTALWQGKLYAAPYTTNVQLLWYRSDLVPNPPATWQGIMAEAARLAKAGKPHYGEVTGAQYEGLVVWFNSMVMSAGGQILQEGGTKVALGPPALEALKVMRAYATSKAADPSLSNTHEDEARLAVEAGRAAFQVNWPYVYASMASNKPDMLPNFKWAPYPGVTGPGRSPLGGANFAVSRYSEHPELAYDAALCLRDAESQKTAAIKDGLPPTLEAVYADPAMAEPYPMRQAILDALKTAAPRPKTPTYQNVSTMISAILSPPAAIQPASTLVQLRQQISDALQSKGVLP</sequence>
<evidence type="ECO:0000313" key="6">
    <source>
        <dbReference type="Proteomes" id="UP000530928"/>
    </source>
</evidence>
<dbReference type="RefSeq" id="WP_181616055.1">
    <property type="nucleotide sequence ID" value="NZ_BAABAM010000013.1"/>
</dbReference>
<protein>
    <submittedName>
        <fullName evidence="5">Multiple sugar transport system substrate-binding protein</fullName>
    </submittedName>
</protein>
<dbReference type="Gene3D" id="3.40.190.10">
    <property type="entry name" value="Periplasmic binding protein-like II"/>
    <property type="match status" value="2"/>
</dbReference>
<proteinExistence type="inferred from homology"/>
<keyword evidence="3 4" id="KW-0732">Signal</keyword>
<accession>A0A7W0CU99</accession>
<name>A0A7W0CU99_9ACTN</name>
<evidence type="ECO:0000256" key="2">
    <source>
        <dbReference type="ARBA" id="ARBA00022448"/>
    </source>
</evidence>